<feature type="region of interest" description="Disordered" evidence="1">
    <location>
        <begin position="93"/>
        <end position="122"/>
    </location>
</feature>
<organism evidence="3 4">
    <name type="scientific">Promicromonospora sukumoe</name>
    <dbReference type="NCBI Taxonomy" id="88382"/>
    <lineage>
        <taxon>Bacteria</taxon>
        <taxon>Bacillati</taxon>
        <taxon>Actinomycetota</taxon>
        <taxon>Actinomycetes</taxon>
        <taxon>Micrococcales</taxon>
        <taxon>Promicromonosporaceae</taxon>
        <taxon>Promicromonospora</taxon>
    </lineage>
</organism>
<evidence type="ECO:0000256" key="1">
    <source>
        <dbReference type="SAM" id="MobiDB-lite"/>
    </source>
</evidence>
<sequence>MNHADTNAEAMTPAEHAALVRDAITLVNAIETGITRTGAVFASASALTVANLALGLAPVAEVLAAVAVLAFLAAVVLVVTRISLGPAPEPLPEAAAGVAQVAERPATGSAPATPENGGISTK</sequence>
<proteinExistence type="predicted"/>
<dbReference type="EMBL" id="JACGWV010000001">
    <property type="protein sequence ID" value="MBA8809298.1"/>
    <property type="molecule type" value="Genomic_DNA"/>
</dbReference>
<dbReference type="AlphaFoldDB" id="A0A7W3JAL7"/>
<protein>
    <submittedName>
        <fullName evidence="3">Uncharacterized protein</fullName>
    </submittedName>
</protein>
<evidence type="ECO:0000256" key="2">
    <source>
        <dbReference type="SAM" id="Phobius"/>
    </source>
</evidence>
<accession>A0A7W3JAL7</accession>
<name>A0A7W3JAL7_9MICO</name>
<gene>
    <name evidence="3" type="ORF">FHX71_003240</name>
</gene>
<reference evidence="3 4" key="1">
    <citation type="submission" date="2020-07" db="EMBL/GenBank/DDBJ databases">
        <title>Sequencing the genomes of 1000 actinobacteria strains.</title>
        <authorList>
            <person name="Klenk H.-P."/>
        </authorList>
    </citation>
    <scope>NUCLEOTIDE SEQUENCE [LARGE SCALE GENOMIC DNA]</scope>
    <source>
        <strain evidence="3 4">DSM 44121</strain>
    </source>
</reference>
<keyword evidence="4" id="KW-1185">Reference proteome</keyword>
<feature type="transmembrane region" description="Helical" evidence="2">
    <location>
        <begin position="63"/>
        <end position="84"/>
    </location>
</feature>
<dbReference type="RefSeq" id="WP_182618076.1">
    <property type="nucleotide sequence ID" value="NZ_BAAATF010000011.1"/>
</dbReference>
<comment type="caution">
    <text evidence="3">The sequence shown here is derived from an EMBL/GenBank/DDBJ whole genome shotgun (WGS) entry which is preliminary data.</text>
</comment>
<evidence type="ECO:0000313" key="3">
    <source>
        <dbReference type="EMBL" id="MBA8809298.1"/>
    </source>
</evidence>
<feature type="transmembrane region" description="Helical" evidence="2">
    <location>
        <begin position="38"/>
        <end position="57"/>
    </location>
</feature>
<keyword evidence="2" id="KW-1133">Transmembrane helix</keyword>
<keyword evidence="2" id="KW-0812">Transmembrane</keyword>
<keyword evidence="2" id="KW-0472">Membrane</keyword>
<dbReference type="Proteomes" id="UP000540568">
    <property type="component" value="Unassembled WGS sequence"/>
</dbReference>
<evidence type="ECO:0000313" key="4">
    <source>
        <dbReference type="Proteomes" id="UP000540568"/>
    </source>
</evidence>